<dbReference type="EC" id="4.2.99.18" evidence="15"/>
<feature type="active site" description="Proton donor; for delta-elimination activity" evidence="15">
    <location>
        <position position="264"/>
    </location>
</feature>
<evidence type="ECO:0000256" key="13">
    <source>
        <dbReference type="ARBA" id="ARBA00023295"/>
    </source>
</evidence>
<dbReference type="EC" id="3.2.2.23" evidence="15"/>
<dbReference type="SUPFAM" id="SSF46946">
    <property type="entry name" value="S13-like H2TH domain"/>
    <property type="match status" value="1"/>
</dbReference>
<feature type="binding site" evidence="15">
    <location>
        <position position="112"/>
    </location>
    <ligand>
        <name>DNA</name>
        <dbReference type="ChEBI" id="CHEBI:16991"/>
    </ligand>
</feature>
<keyword evidence="12 15" id="KW-0511">Multifunctional enzyme</keyword>
<keyword evidence="6 15" id="KW-0863">Zinc-finger</keyword>
<dbReference type="RefSeq" id="WP_209808225.1">
    <property type="nucleotide sequence ID" value="NZ_JAGGKT010000001.1"/>
</dbReference>
<dbReference type="PANTHER" id="PTHR22993">
    <property type="entry name" value="FORMAMIDOPYRIMIDINE-DNA GLYCOSYLASE"/>
    <property type="match status" value="1"/>
</dbReference>
<evidence type="ECO:0000259" key="17">
    <source>
        <dbReference type="PROSITE" id="PS51068"/>
    </source>
</evidence>
<comment type="caution">
    <text evidence="18">The sequence shown here is derived from an EMBL/GenBank/DDBJ whole genome shotgun (WGS) entry which is preliminary data.</text>
</comment>
<sequence length="280" mass="32298">MPELPEVETVRRTLEGLVVGKRIRNVSVFLPRIIRRPAEILEFSLLLQGQTIQGVGRRGKFLKIILDDLVLVSHLRMEGRYGVYHLDEPIEKHTHVIFHFTDGKELRYRDVRQFGTMEIWPKGQEDDAPSLRKLGPEPLDPDFTLAIFKERLKGRKTKIKPLLLNQEWLVGLGNIYVDEALYRARIHPETEAHMLSPIKIRQLYQAIQETLQEAIEQGGSSIKSYVNGQGEMGMFQQQLKAYGRDNEPCLRCGTLMKRTVVGGRGTHFCPRCQKLRMEKN</sequence>
<feature type="active site" description="Schiff-base intermediate with DNA" evidence="15">
    <location>
        <position position="2"/>
    </location>
</feature>
<dbReference type="Pfam" id="PF06827">
    <property type="entry name" value="zf-FPG_IleRS"/>
    <property type="match status" value="1"/>
</dbReference>
<feature type="domain" description="FPG-type" evidence="16">
    <location>
        <begin position="240"/>
        <end position="274"/>
    </location>
</feature>
<evidence type="ECO:0000256" key="8">
    <source>
        <dbReference type="ARBA" id="ARBA00022833"/>
    </source>
</evidence>
<protein>
    <recommendedName>
        <fullName evidence="15">Formamidopyrimidine-DNA glycosylase</fullName>
        <shortName evidence="15">Fapy-DNA glycosylase</shortName>
        <ecNumber evidence="15">3.2.2.23</ecNumber>
    </recommendedName>
    <alternativeName>
        <fullName evidence="15">DNA-(apurinic or apyrimidinic site) lyase MutM</fullName>
        <shortName evidence="15">AP lyase MutM</shortName>
        <ecNumber evidence="15">4.2.99.18</ecNumber>
    </alternativeName>
</protein>
<dbReference type="GO" id="GO:0140078">
    <property type="term" value="F:class I DNA-(apurinic or apyrimidinic site) endonuclease activity"/>
    <property type="evidence" value="ECO:0007669"/>
    <property type="project" value="UniProtKB-EC"/>
</dbReference>
<feature type="active site" description="Proton donor" evidence="15">
    <location>
        <position position="3"/>
    </location>
</feature>
<comment type="cofactor">
    <cofactor evidence="15">
        <name>Zn(2+)</name>
        <dbReference type="ChEBI" id="CHEBI:29105"/>
    </cofactor>
    <text evidence="15">Binds 1 zinc ion per subunit.</text>
</comment>
<organism evidence="18 19">
    <name type="scientific">Ammoniphilus resinae</name>
    <dbReference type="NCBI Taxonomy" id="861532"/>
    <lineage>
        <taxon>Bacteria</taxon>
        <taxon>Bacillati</taxon>
        <taxon>Bacillota</taxon>
        <taxon>Bacilli</taxon>
        <taxon>Bacillales</taxon>
        <taxon>Paenibacillaceae</taxon>
        <taxon>Aneurinibacillus group</taxon>
        <taxon>Ammoniphilus</taxon>
    </lineage>
</organism>
<comment type="catalytic activity">
    <reaction evidence="1 15">
        <text>Hydrolysis of DNA containing ring-opened 7-methylguanine residues, releasing 2,6-diamino-4-hydroxy-5-(N-methyl)formamidopyrimidine.</text>
        <dbReference type="EC" id="3.2.2.23"/>
    </reaction>
</comment>
<evidence type="ECO:0000256" key="10">
    <source>
        <dbReference type="ARBA" id="ARBA00023204"/>
    </source>
</evidence>
<dbReference type="InterPro" id="IPR010663">
    <property type="entry name" value="Znf_FPG/IleRS"/>
</dbReference>
<dbReference type="PROSITE" id="PS51066">
    <property type="entry name" value="ZF_FPG_2"/>
    <property type="match status" value="1"/>
</dbReference>
<dbReference type="InterPro" id="IPR020629">
    <property type="entry name" value="FPG_Glyclase"/>
</dbReference>
<evidence type="ECO:0000259" key="16">
    <source>
        <dbReference type="PROSITE" id="PS51066"/>
    </source>
</evidence>
<dbReference type="PANTHER" id="PTHR22993:SF9">
    <property type="entry name" value="FORMAMIDOPYRIMIDINE-DNA GLYCOSYLASE"/>
    <property type="match status" value="1"/>
</dbReference>
<keyword evidence="13 15" id="KW-0326">Glycosidase</keyword>
<evidence type="ECO:0000256" key="7">
    <source>
        <dbReference type="ARBA" id="ARBA00022801"/>
    </source>
</evidence>
<dbReference type="InterPro" id="IPR015887">
    <property type="entry name" value="DNA_glyclase_Znf_dom_DNA_BS"/>
</dbReference>
<feature type="active site" description="Proton donor; for beta-elimination activity" evidence="15">
    <location>
        <position position="60"/>
    </location>
</feature>
<proteinExistence type="inferred from homology"/>
<dbReference type="InterPro" id="IPR000214">
    <property type="entry name" value="Znf_DNA_glyclase/AP_lyase"/>
</dbReference>
<evidence type="ECO:0000256" key="11">
    <source>
        <dbReference type="ARBA" id="ARBA00023239"/>
    </source>
</evidence>
<dbReference type="InterPro" id="IPR015886">
    <property type="entry name" value="H2TH_FPG"/>
</dbReference>
<dbReference type="SUPFAM" id="SSF81624">
    <property type="entry name" value="N-terminal domain of MutM-like DNA repair proteins"/>
    <property type="match status" value="1"/>
</dbReference>
<feature type="binding site" evidence="15">
    <location>
        <position position="155"/>
    </location>
    <ligand>
        <name>DNA</name>
        <dbReference type="ChEBI" id="CHEBI:16991"/>
    </ligand>
</feature>
<keyword evidence="7 15" id="KW-0378">Hydrolase</keyword>
<comment type="similarity">
    <text evidence="2 15">Belongs to the FPG family.</text>
</comment>
<name>A0ABS4GJH7_9BACL</name>
<gene>
    <name evidence="15" type="primary">mutM</name>
    <name evidence="15" type="synonym">fpg</name>
    <name evidence="18" type="ORF">J2Z37_000299</name>
</gene>
<evidence type="ECO:0000256" key="15">
    <source>
        <dbReference type="HAMAP-Rule" id="MF_00103"/>
    </source>
</evidence>
<dbReference type="CDD" id="cd08966">
    <property type="entry name" value="EcFpg-like_N"/>
    <property type="match status" value="1"/>
</dbReference>
<dbReference type="PROSITE" id="PS51068">
    <property type="entry name" value="FPG_CAT"/>
    <property type="match status" value="1"/>
</dbReference>
<dbReference type="GO" id="GO:0008534">
    <property type="term" value="F:oxidized purine nucleobase lesion DNA N-glycosylase activity"/>
    <property type="evidence" value="ECO:0007669"/>
    <property type="project" value="UniProtKB-EC"/>
</dbReference>
<dbReference type="SUPFAM" id="SSF57716">
    <property type="entry name" value="Glucocorticoid receptor-like (DNA-binding domain)"/>
    <property type="match status" value="1"/>
</dbReference>
<dbReference type="Pfam" id="PF01149">
    <property type="entry name" value="Fapy_DNA_glyco"/>
    <property type="match status" value="1"/>
</dbReference>
<reference evidence="18 19" key="1">
    <citation type="submission" date="2021-03" db="EMBL/GenBank/DDBJ databases">
        <title>Genomic Encyclopedia of Type Strains, Phase IV (KMG-IV): sequencing the most valuable type-strain genomes for metagenomic binning, comparative biology and taxonomic classification.</title>
        <authorList>
            <person name="Goeker M."/>
        </authorList>
    </citation>
    <scope>NUCLEOTIDE SEQUENCE [LARGE SCALE GENOMIC DNA]</scope>
    <source>
        <strain evidence="18 19">DSM 24738</strain>
    </source>
</reference>
<keyword evidence="5 15" id="KW-0227">DNA damage</keyword>
<dbReference type="Gene3D" id="1.10.8.50">
    <property type="match status" value="1"/>
</dbReference>
<dbReference type="InterPro" id="IPR010979">
    <property type="entry name" value="Ribosomal_uS13-like_H2TH"/>
</dbReference>
<evidence type="ECO:0000256" key="5">
    <source>
        <dbReference type="ARBA" id="ARBA00022763"/>
    </source>
</evidence>
<dbReference type="InterPro" id="IPR035937">
    <property type="entry name" value="FPG_N"/>
</dbReference>
<dbReference type="HAMAP" id="MF_00103">
    <property type="entry name" value="Fapy_DNA_glycosyl"/>
    <property type="match status" value="1"/>
</dbReference>
<evidence type="ECO:0000256" key="6">
    <source>
        <dbReference type="ARBA" id="ARBA00022771"/>
    </source>
</evidence>
<accession>A0ABS4GJH7</accession>
<feature type="domain" description="Formamidopyrimidine-DNA glycosylase catalytic" evidence="17">
    <location>
        <begin position="2"/>
        <end position="115"/>
    </location>
</feature>
<comment type="subunit">
    <text evidence="3 15">Monomer.</text>
</comment>
<evidence type="ECO:0000256" key="2">
    <source>
        <dbReference type="ARBA" id="ARBA00009409"/>
    </source>
</evidence>
<keyword evidence="10 15" id="KW-0234">DNA repair</keyword>
<dbReference type="SMART" id="SM00898">
    <property type="entry name" value="Fapy_DNA_glyco"/>
    <property type="match status" value="1"/>
</dbReference>
<dbReference type="Proteomes" id="UP001519343">
    <property type="component" value="Unassembled WGS sequence"/>
</dbReference>
<dbReference type="Pfam" id="PF06831">
    <property type="entry name" value="H2TH"/>
    <property type="match status" value="1"/>
</dbReference>
<dbReference type="NCBIfam" id="NF002211">
    <property type="entry name" value="PRK01103.1"/>
    <property type="match status" value="1"/>
</dbReference>
<dbReference type="EMBL" id="JAGGKT010000001">
    <property type="protein sequence ID" value="MBP1930312.1"/>
    <property type="molecule type" value="Genomic_DNA"/>
</dbReference>
<keyword evidence="11 15" id="KW-0456">Lyase</keyword>
<dbReference type="InterPro" id="IPR012319">
    <property type="entry name" value="FPG_cat"/>
</dbReference>
<dbReference type="PROSITE" id="PS01242">
    <property type="entry name" value="ZF_FPG_1"/>
    <property type="match status" value="1"/>
</dbReference>
<evidence type="ECO:0000256" key="4">
    <source>
        <dbReference type="ARBA" id="ARBA00022723"/>
    </source>
</evidence>
<evidence type="ECO:0000313" key="18">
    <source>
        <dbReference type="EMBL" id="MBP1930312.1"/>
    </source>
</evidence>
<comment type="function">
    <text evidence="15">Involved in base excision repair of DNA damaged by oxidation or by mutagenic agents. Acts as DNA glycosylase that recognizes and removes damaged bases. Has a preference for oxidized purines, such as 7,8-dihydro-8-oxoguanine (8-oxoG). Has AP (apurinic/apyrimidinic) lyase activity and introduces nicks in the DNA strand. Cleaves the DNA backbone by beta-delta elimination to generate a single-strand break at the site of the removed base with both 3'- and 5'-phosphates.</text>
</comment>
<evidence type="ECO:0000256" key="9">
    <source>
        <dbReference type="ARBA" id="ARBA00023125"/>
    </source>
</evidence>
<evidence type="ECO:0000256" key="3">
    <source>
        <dbReference type="ARBA" id="ARBA00011245"/>
    </source>
</evidence>
<dbReference type="SMART" id="SM01232">
    <property type="entry name" value="H2TH"/>
    <property type="match status" value="1"/>
</dbReference>
<keyword evidence="8 15" id="KW-0862">Zinc</keyword>
<keyword evidence="4 15" id="KW-0479">Metal-binding</keyword>
<keyword evidence="19" id="KW-1185">Reference proteome</keyword>
<evidence type="ECO:0000313" key="19">
    <source>
        <dbReference type="Proteomes" id="UP001519343"/>
    </source>
</evidence>
<evidence type="ECO:0000256" key="14">
    <source>
        <dbReference type="ARBA" id="ARBA00044632"/>
    </source>
</evidence>
<evidence type="ECO:0000256" key="1">
    <source>
        <dbReference type="ARBA" id="ARBA00001668"/>
    </source>
</evidence>
<feature type="binding site" evidence="15">
    <location>
        <position position="93"/>
    </location>
    <ligand>
        <name>DNA</name>
        <dbReference type="ChEBI" id="CHEBI:16991"/>
    </ligand>
</feature>
<evidence type="ECO:0000256" key="12">
    <source>
        <dbReference type="ARBA" id="ARBA00023268"/>
    </source>
</evidence>
<comment type="catalytic activity">
    <reaction evidence="14 15">
        <text>2'-deoxyribonucleotide-(2'-deoxyribose 5'-phosphate)-2'-deoxyribonucleotide-DNA = a 3'-end 2'-deoxyribonucleotide-(2,3-dehydro-2,3-deoxyribose 5'-phosphate)-DNA + a 5'-end 5'-phospho-2'-deoxyribonucleoside-DNA + H(+)</text>
        <dbReference type="Rhea" id="RHEA:66592"/>
        <dbReference type="Rhea" id="RHEA-COMP:13180"/>
        <dbReference type="Rhea" id="RHEA-COMP:16897"/>
        <dbReference type="Rhea" id="RHEA-COMP:17067"/>
        <dbReference type="ChEBI" id="CHEBI:15378"/>
        <dbReference type="ChEBI" id="CHEBI:136412"/>
        <dbReference type="ChEBI" id="CHEBI:157695"/>
        <dbReference type="ChEBI" id="CHEBI:167181"/>
        <dbReference type="EC" id="4.2.99.18"/>
    </reaction>
</comment>
<dbReference type="NCBIfam" id="TIGR00577">
    <property type="entry name" value="fpg"/>
    <property type="match status" value="1"/>
</dbReference>
<keyword evidence="9 15" id="KW-0238">DNA-binding</keyword>
<dbReference type="Gene3D" id="3.20.190.10">
    <property type="entry name" value="MutM-like, N-terminal"/>
    <property type="match status" value="1"/>
</dbReference>